<dbReference type="Pfam" id="PF00528">
    <property type="entry name" value="BPD_transp_1"/>
    <property type="match status" value="1"/>
</dbReference>
<evidence type="ECO:0000256" key="4">
    <source>
        <dbReference type="ARBA" id="ARBA00022692"/>
    </source>
</evidence>
<dbReference type="EMBL" id="FNOB01000038">
    <property type="protein sequence ID" value="SDX89154.1"/>
    <property type="molecule type" value="Genomic_DNA"/>
</dbReference>
<evidence type="ECO:0000313" key="10">
    <source>
        <dbReference type="Proteomes" id="UP000199541"/>
    </source>
</evidence>
<keyword evidence="6 7" id="KW-0472">Membrane</keyword>
<evidence type="ECO:0000256" key="7">
    <source>
        <dbReference type="RuleBase" id="RU363032"/>
    </source>
</evidence>
<reference evidence="9 10" key="1">
    <citation type="submission" date="2016-10" db="EMBL/GenBank/DDBJ databases">
        <authorList>
            <person name="Varghese N."/>
            <person name="Submissions S."/>
        </authorList>
    </citation>
    <scope>NUCLEOTIDE SEQUENCE [LARGE SCALE GENOMIC DNA]</scope>
    <source>
        <strain evidence="9 10">DSM 24802</strain>
    </source>
</reference>
<comment type="similarity">
    <text evidence="7">Belongs to the binding-protein-dependent transport system permease family.</text>
</comment>
<evidence type="ECO:0000256" key="3">
    <source>
        <dbReference type="ARBA" id="ARBA00022475"/>
    </source>
</evidence>
<feature type="domain" description="ABC transmembrane type-1" evidence="8">
    <location>
        <begin position="95"/>
        <end position="300"/>
    </location>
</feature>
<organism evidence="9 10">
    <name type="scientific">Allgaiera indica</name>
    <dbReference type="NCBI Taxonomy" id="765699"/>
    <lineage>
        <taxon>Bacteria</taxon>
        <taxon>Pseudomonadati</taxon>
        <taxon>Pseudomonadota</taxon>
        <taxon>Alphaproteobacteria</taxon>
        <taxon>Rhodobacterales</taxon>
        <taxon>Paracoccaceae</taxon>
        <taxon>Allgaiera</taxon>
    </lineage>
</organism>
<keyword evidence="10" id="KW-1185">Reference proteome</keyword>
<dbReference type="PANTHER" id="PTHR43163:SF6">
    <property type="entry name" value="DIPEPTIDE TRANSPORT SYSTEM PERMEASE PROTEIN DPPB-RELATED"/>
    <property type="match status" value="1"/>
</dbReference>
<evidence type="ECO:0000259" key="8">
    <source>
        <dbReference type="PROSITE" id="PS50928"/>
    </source>
</evidence>
<dbReference type="Proteomes" id="UP000199541">
    <property type="component" value="Unassembled WGS sequence"/>
</dbReference>
<keyword evidence="5 7" id="KW-1133">Transmembrane helix</keyword>
<comment type="caution">
    <text evidence="9">The sequence shown here is derived from an EMBL/GenBank/DDBJ whole genome shotgun (WGS) entry which is preliminary data.</text>
</comment>
<proteinExistence type="inferred from homology"/>
<dbReference type="Gene3D" id="1.10.3720.10">
    <property type="entry name" value="MetI-like"/>
    <property type="match status" value="1"/>
</dbReference>
<evidence type="ECO:0000256" key="2">
    <source>
        <dbReference type="ARBA" id="ARBA00022448"/>
    </source>
</evidence>
<evidence type="ECO:0000313" key="9">
    <source>
        <dbReference type="EMBL" id="SDX89154.1"/>
    </source>
</evidence>
<dbReference type="SUPFAM" id="SSF161098">
    <property type="entry name" value="MetI-like"/>
    <property type="match status" value="1"/>
</dbReference>
<dbReference type="RefSeq" id="WP_035840663.1">
    <property type="nucleotide sequence ID" value="NZ_BNAB01000035.1"/>
</dbReference>
<accession>A0A1H3FG93</accession>
<protein>
    <submittedName>
        <fullName evidence="9">Peptide/nickel transport system permease protein</fullName>
    </submittedName>
</protein>
<evidence type="ECO:0000256" key="6">
    <source>
        <dbReference type="ARBA" id="ARBA00023136"/>
    </source>
</evidence>
<dbReference type="PROSITE" id="PS50928">
    <property type="entry name" value="ABC_TM1"/>
    <property type="match status" value="1"/>
</dbReference>
<dbReference type="InterPro" id="IPR045621">
    <property type="entry name" value="BPD_transp_1_N"/>
</dbReference>
<keyword evidence="2 7" id="KW-0813">Transport</keyword>
<dbReference type="InterPro" id="IPR035906">
    <property type="entry name" value="MetI-like_sf"/>
</dbReference>
<dbReference type="CDD" id="cd06261">
    <property type="entry name" value="TM_PBP2"/>
    <property type="match status" value="1"/>
</dbReference>
<feature type="transmembrane region" description="Helical" evidence="7">
    <location>
        <begin position="12"/>
        <end position="30"/>
    </location>
</feature>
<keyword evidence="3" id="KW-1003">Cell membrane</keyword>
<dbReference type="InterPro" id="IPR000515">
    <property type="entry name" value="MetI-like"/>
</dbReference>
<evidence type="ECO:0000256" key="5">
    <source>
        <dbReference type="ARBA" id="ARBA00022989"/>
    </source>
</evidence>
<dbReference type="Pfam" id="PF19300">
    <property type="entry name" value="BPD_transp_1_N"/>
    <property type="match status" value="1"/>
</dbReference>
<dbReference type="PANTHER" id="PTHR43163">
    <property type="entry name" value="DIPEPTIDE TRANSPORT SYSTEM PERMEASE PROTEIN DPPB-RELATED"/>
    <property type="match status" value="1"/>
</dbReference>
<feature type="transmembrane region" description="Helical" evidence="7">
    <location>
        <begin position="103"/>
        <end position="122"/>
    </location>
</feature>
<keyword evidence="4 7" id="KW-0812">Transmembrane</keyword>
<gene>
    <name evidence="9" type="ORF">SAMN05444006_13816</name>
</gene>
<comment type="subcellular location">
    <subcellularLocation>
        <location evidence="1 7">Cell membrane</location>
        <topology evidence="1 7">Multi-pass membrane protein</topology>
    </subcellularLocation>
</comment>
<name>A0A1H3FG93_9RHOB</name>
<feature type="transmembrane region" description="Helical" evidence="7">
    <location>
        <begin position="285"/>
        <end position="307"/>
    </location>
</feature>
<feature type="transmembrane region" description="Helical" evidence="7">
    <location>
        <begin position="181"/>
        <end position="200"/>
    </location>
</feature>
<feature type="transmembrane region" description="Helical" evidence="7">
    <location>
        <begin position="235"/>
        <end position="257"/>
    </location>
</feature>
<feature type="transmembrane region" description="Helical" evidence="7">
    <location>
        <begin position="134"/>
        <end position="161"/>
    </location>
</feature>
<sequence length="315" mass="33998">MLRYLISRLISLALSLVLASIVIFAVLQVLPGDPASFMLGLNASPDTVAALREQLGLTGPAPIRYLHWVAGMLHGDFGISYTYRTPVADLIAQRAQISVPLTLYAMLLTVAIALPAGILAAARRGRAADVTVMGVTQLGIAVPNFWFAMLLVLVFAVQLRWVSSGGFPGWSEGIWPNLKALTLPAIALALPQASILARVMRSSLIEALHQDYLRTARAKGLTRAQAIRHHAVRNALIPVLTILGLQFSFLLAGAIIIENVFYLPGLGRLIFQAITQRDLIVVQSVVMLLVAAVIVVNFVTDLAYAAVDPRLRSRA</sequence>
<evidence type="ECO:0000256" key="1">
    <source>
        <dbReference type="ARBA" id="ARBA00004651"/>
    </source>
</evidence>